<dbReference type="NCBIfam" id="TIGR01356">
    <property type="entry name" value="aroA"/>
    <property type="match status" value="1"/>
</dbReference>
<organism evidence="9 10">
    <name type="scientific">Imperialibacter roseus</name>
    <dbReference type="NCBI Taxonomy" id="1324217"/>
    <lineage>
        <taxon>Bacteria</taxon>
        <taxon>Pseudomonadati</taxon>
        <taxon>Bacteroidota</taxon>
        <taxon>Cytophagia</taxon>
        <taxon>Cytophagales</taxon>
        <taxon>Flammeovirgaceae</taxon>
        <taxon>Imperialibacter</taxon>
    </lineage>
</organism>
<keyword evidence="3 7" id="KW-0028">Amino-acid biosynthesis</keyword>
<proteinExistence type="inferred from homology"/>
<evidence type="ECO:0000256" key="6">
    <source>
        <dbReference type="ARBA" id="ARBA00044633"/>
    </source>
</evidence>
<dbReference type="EC" id="2.5.1.19" evidence="7"/>
<feature type="binding site" evidence="7">
    <location>
        <position position="149"/>
    </location>
    <ligand>
        <name>3-phosphoshikimate</name>
        <dbReference type="ChEBI" id="CHEBI:145989"/>
    </ligand>
</feature>
<comment type="subunit">
    <text evidence="7">Monomer.</text>
</comment>
<dbReference type="InterPro" id="IPR036968">
    <property type="entry name" value="Enolpyruvate_Tfrase_sf"/>
</dbReference>
<feature type="binding site" evidence="7">
    <location>
        <position position="366"/>
    </location>
    <ligand>
        <name>phosphoenolpyruvate</name>
        <dbReference type="ChEBI" id="CHEBI:58702"/>
    </ligand>
</feature>
<keyword evidence="10" id="KW-1185">Reference proteome</keyword>
<feature type="domain" description="Enolpyruvate transferase" evidence="8">
    <location>
        <begin position="15"/>
        <end position="59"/>
    </location>
</feature>
<dbReference type="EMBL" id="CP136051">
    <property type="protein sequence ID" value="WOK05151.1"/>
    <property type="molecule type" value="Genomic_DNA"/>
</dbReference>
<name>A0ABZ0IN29_9BACT</name>
<comment type="subcellular location">
    <subcellularLocation>
        <location evidence="7">Cytoplasm</location>
    </subcellularLocation>
</comment>
<dbReference type="InterPro" id="IPR023193">
    <property type="entry name" value="EPSP_synthase_CS"/>
</dbReference>
<dbReference type="InterPro" id="IPR006264">
    <property type="entry name" value="EPSP_synthase"/>
</dbReference>
<accession>A0ABZ0IN29</accession>
<dbReference type="PIRSF" id="PIRSF000505">
    <property type="entry name" value="EPSPS"/>
    <property type="match status" value="1"/>
</dbReference>
<dbReference type="CDD" id="cd01556">
    <property type="entry name" value="EPSP_synthase"/>
    <property type="match status" value="1"/>
</dbReference>
<feature type="binding site" evidence="7">
    <location>
        <position position="390"/>
    </location>
    <ligand>
        <name>phosphoenolpyruvate</name>
        <dbReference type="ChEBI" id="CHEBI:58702"/>
    </ligand>
</feature>
<gene>
    <name evidence="7 9" type="primary">aroA</name>
    <name evidence="9" type="ORF">RT717_18880</name>
</gene>
<feature type="binding site" evidence="7">
    <location>
        <position position="147"/>
    </location>
    <ligand>
        <name>3-phosphoshikimate</name>
        <dbReference type="ChEBI" id="CHEBI:145989"/>
    </ligand>
</feature>
<dbReference type="HAMAP" id="MF_00210">
    <property type="entry name" value="EPSP_synth"/>
    <property type="match status" value="1"/>
</dbReference>
<feature type="binding site" evidence="7">
    <location>
        <position position="175"/>
    </location>
    <ligand>
        <name>3-phosphoshikimate</name>
        <dbReference type="ChEBI" id="CHEBI:145989"/>
    </ligand>
</feature>
<evidence type="ECO:0000256" key="2">
    <source>
        <dbReference type="ARBA" id="ARBA00009948"/>
    </source>
</evidence>
<dbReference type="Pfam" id="PF00275">
    <property type="entry name" value="EPSP_synthase"/>
    <property type="match status" value="2"/>
</dbReference>
<comment type="function">
    <text evidence="7">Catalyzes the transfer of the enolpyruvyl moiety of phosphoenolpyruvate (PEP) to the 5-hydroxyl of shikimate-3-phosphate (S3P) to produce enolpyruvyl shikimate-3-phosphate and inorganic phosphate.</text>
</comment>
<comment type="caution">
    <text evidence="7">Lacks conserved residue(s) required for the propagation of feature annotation.</text>
</comment>
<feature type="binding site" evidence="7">
    <location>
        <position position="149"/>
    </location>
    <ligand>
        <name>phosphoenolpyruvate</name>
        <dbReference type="ChEBI" id="CHEBI:58702"/>
    </ligand>
</feature>
<sequence>MNKISINTSAAIPAASTINLSASKSESNRALIIQALSDEKINLNNLSDARDTQTMMRLLASKDKTWDVLDAGTTMRFLTAYLALTGKDQTITGSERMQQRPIKLLVDALRELGASIDYLKNDGYPPLKVSKITQQKTDSLKIQGNISSQYISALLMIAPMLPNGLTIELVGDVFSRPYIEMTLGLMQQFGVKNEWKENTIAIAPQKYTANSYTIESDWSGASYWLSMVSLSKSSKVNLTGLRENSYQGDIRIREIMHGLGLTTRFSGEEFLIEKKNSVSPMVIDFKTCPDLAQTVMVVATGLKSPISMTGLESLRIKETDRLAAMQTELAKFGATLVEETPGFWELEPPTELPEGPVTISTYEDHRMAMAFAPLAQKVPLIIEEPEVVNKSYPGFWEDCKKYGLDIKEA</sequence>
<dbReference type="RefSeq" id="WP_317487941.1">
    <property type="nucleotide sequence ID" value="NZ_CP136051.1"/>
</dbReference>
<reference evidence="9 10" key="1">
    <citation type="journal article" date="2023" name="Microbiol. Resour. Announc.">
        <title>Complete Genome Sequence of Imperialibacter roseus strain P4T.</title>
        <authorList>
            <person name="Tizabi D.R."/>
            <person name="Bachvaroff T."/>
            <person name="Hill R.T."/>
        </authorList>
    </citation>
    <scope>NUCLEOTIDE SEQUENCE [LARGE SCALE GENOMIC DNA]</scope>
    <source>
        <strain evidence="9 10">P4T</strain>
    </source>
</reference>
<feature type="binding site" evidence="7">
    <location>
        <position position="317"/>
    </location>
    <ligand>
        <name>3-phosphoshikimate</name>
        <dbReference type="ChEBI" id="CHEBI:145989"/>
    </ligand>
</feature>
<keyword evidence="5 7" id="KW-0057">Aromatic amino acid biosynthesis</keyword>
<dbReference type="Proteomes" id="UP001302349">
    <property type="component" value="Chromosome"/>
</dbReference>
<dbReference type="SUPFAM" id="SSF55205">
    <property type="entry name" value="EPT/RTPC-like"/>
    <property type="match status" value="1"/>
</dbReference>
<dbReference type="PANTHER" id="PTHR21090">
    <property type="entry name" value="AROM/DEHYDROQUINATE SYNTHASE"/>
    <property type="match status" value="1"/>
</dbReference>
<feature type="binding site" evidence="7">
    <location>
        <position position="321"/>
    </location>
    <ligand>
        <name>phosphoenolpyruvate</name>
        <dbReference type="ChEBI" id="CHEBI:58702"/>
    </ligand>
</feature>
<feature type="binding site" evidence="7">
    <location>
        <position position="24"/>
    </location>
    <ligand>
        <name>phosphoenolpyruvate</name>
        <dbReference type="ChEBI" id="CHEBI:58702"/>
    </ligand>
</feature>
<evidence type="ECO:0000256" key="5">
    <source>
        <dbReference type="ARBA" id="ARBA00023141"/>
    </source>
</evidence>
<keyword evidence="4 7" id="KW-0808">Transferase</keyword>
<comment type="catalytic activity">
    <reaction evidence="6">
        <text>3-phosphoshikimate + phosphoenolpyruvate = 5-O-(1-carboxyvinyl)-3-phosphoshikimate + phosphate</text>
        <dbReference type="Rhea" id="RHEA:21256"/>
        <dbReference type="ChEBI" id="CHEBI:43474"/>
        <dbReference type="ChEBI" id="CHEBI:57701"/>
        <dbReference type="ChEBI" id="CHEBI:58702"/>
        <dbReference type="ChEBI" id="CHEBI:145989"/>
        <dbReference type="EC" id="2.5.1.19"/>
    </reaction>
    <physiologicalReaction direction="left-to-right" evidence="6">
        <dbReference type="Rhea" id="RHEA:21257"/>
    </physiologicalReaction>
</comment>
<evidence type="ECO:0000313" key="9">
    <source>
        <dbReference type="EMBL" id="WOK05151.1"/>
    </source>
</evidence>
<evidence type="ECO:0000259" key="8">
    <source>
        <dbReference type="Pfam" id="PF00275"/>
    </source>
</evidence>
<feature type="binding site" evidence="7">
    <location>
        <position position="148"/>
    </location>
    <ligand>
        <name>3-phosphoshikimate</name>
        <dbReference type="ChEBI" id="CHEBI:145989"/>
    </ligand>
</feature>
<feature type="domain" description="Enolpyruvate transferase" evidence="8">
    <location>
        <begin position="65"/>
        <end position="397"/>
    </location>
</feature>
<dbReference type="InterPro" id="IPR001986">
    <property type="entry name" value="Enolpyruvate_Tfrase_dom"/>
</dbReference>
<feature type="binding site" evidence="7">
    <location>
        <position position="100"/>
    </location>
    <ligand>
        <name>phosphoenolpyruvate</name>
        <dbReference type="ChEBI" id="CHEBI:58702"/>
    </ligand>
</feature>
<feature type="binding site" evidence="7">
    <location>
        <position position="25"/>
    </location>
    <ligand>
        <name>3-phosphoshikimate</name>
        <dbReference type="ChEBI" id="CHEBI:145989"/>
    </ligand>
</feature>
<evidence type="ECO:0000256" key="1">
    <source>
        <dbReference type="ARBA" id="ARBA00004811"/>
    </source>
</evidence>
<dbReference type="InterPro" id="IPR013792">
    <property type="entry name" value="RNA3'P_cycl/enolpyr_Trfase_a/b"/>
</dbReference>
<evidence type="ECO:0000256" key="4">
    <source>
        <dbReference type="ARBA" id="ARBA00022679"/>
    </source>
</evidence>
<feature type="binding site" evidence="7">
    <location>
        <position position="290"/>
    </location>
    <ligand>
        <name>3-phosphoshikimate</name>
        <dbReference type="ChEBI" id="CHEBI:145989"/>
    </ligand>
</feature>
<dbReference type="GO" id="GO:0003866">
    <property type="term" value="F:3-phosphoshikimate 1-carboxyvinyltransferase activity"/>
    <property type="evidence" value="ECO:0007669"/>
    <property type="project" value="UniProtKB-EC"/>
</dbReference>
<comment type="similarity">
    <text evidence="2 7">Belongs to the EPSP synthase family.</text>
</comment>
<feature type="active site" description="Proton acceptor" evidence="7">
    <location>
        <position position="290"/>
    </location>
</feature>
<feature type="binding site" evidence="7">
    <location>
        <position position="72"/>
    </location>
    <ligand>
        <name>phosphoenolpyruvate</name>
        <dbReference type="ChEBI" id="CHEBI:58702"/>
    </ligand>
</feature>
<evidence type="ECO:0000256" key="3">
    <source>
        <dbReference type="ARBA" id="ARBA00022605"/>
    </source>
</evidence>
<dbReference type="PROSITE" id="PS00885">
    <property type="entry name" value="EPSP_SYNTHASE_2"/>
    <property type="match status" value="1"/>
</dbReference>
<keyword evidence="7" id="KW-0963">Cytoplasm</keyword>
<protein>
    <recommendedName>
        <fullName evidence="7">3-phosphoshikimate 1-carboxyvinyltransferase</fullName>
        <ecNumber evidence="7">2.5.1.19</ecNumber>
    </recommendedName>
    <alternativeName>
        <fullName evidence="7">5-enolpyruvylshikimate-3-phosphate synthase</fullName>
        <shortName evidence="7">EPSP synthase</shortName>
        <shortName evidence="7">EPSPS</shortName>
    </alternativeName>
</protein>
<feature type="binding site" evidence="7">
    <location>
        <position position="29"/>
    </location>
    <ligand>
        <name>3-phosphoshikimate</name>
        <dbReference type="ChEBI" id="CHEBI:145989"/>
    </ligand>
</feature>
<comment type="pathway">
    <text evidence="1 7">Metabolic intermediate biosynthesis; chorismate biosynthesis; chorismate from D-erythrose 4-phosphate and phosphoenolpyruvate: step 6/7.</text>
</comment>
<feature type="binding site" evidence="7">
    <location>
        <position position="24"/>
    </location>
    <ligand>
        <name>3-phosphoshikimate</name>
        <dbReference type="ChEBI" id="CHEBI:145989"/>
    </ligand>
</feature>
<evidence type="ECO:0000313" key="10">
    <source>
        <dbReference type="Proteomes" id="UP001302349"/>
    </source>
</evidence>
<dbReference type="Gene3D" id="3.65.10.10">
    <property type="entry name" value="Enolpyruvate transferase domain"/>
    <property type="match status" value="3"/>
</dbReference>
<dbReference type="PANTHER" id="PTHR21090:SF5">
    <property type="entry name" value="PENTAFUNCTIONAL AROM POLYPEPTIDE"/>
    <property type="match status" value="1"/>
</dbReference>
<evidence type="ECO:0000256" key="7">
    <source>
        <dbReference type="HAMAP-Rule" id="MF_00210"/>
    </source>
</evidence>